<evidence type="ECO:0000313" key="2">
    <source>
        <dbReference type="EMBL" id="TCL36452.1"/>
    </source>
</evidence>
<dbReference type="InterPro" id="IPR025577">
    <property type="entry name" value="FlxA"/>
</dbReference>
<organism evidence="2 3">
    <name type="scientific">Anaerospora hongkongensis</name>
    <dbReference type="NCBI Taxonomy" id="244830"/>
    <lineage>
        <taxon>Bacteria</taxon>
        <taxon>Bacillati</taxon>
        <taxon>Bacillota</taxon>
        <taxon>Negativicutes</taxon>
        <taxon>Selenomonadales</taxon>
        <taxon>Sporomusaceae</taxon>
        <taxon>Anaerospora</taxon>
    </lineage>
</organism>
<protein>
    <submittedName>
        <fullName evidence="2">FlxA-like protein</fullName>
    </submittedName>
</protein>
<gene>
    <name evidence="2" type="ORF">EV210_10891</name>
</gene>
<name>A0A4R1PZW1_9FIRM</name>
<evidence type="ECO:0000256" key="1">
    <source>
        <dbReference type="SAM" id="MobiDB-lite"/>
    </source>
</evidence>
<proteinExistence type="predicted"/>
<feature type="compositionally biased region" description="Polar residues" evidence="1">
    <location>
        <begin position="77"/>
        <end position="105"/>
    </location>
</feature>
<feature type="region of interest" description="Disordered" evidence="1">
    <location>
        <begin position="77"/>
        <end position="112"/>
    </location>
</feature>
<reference evidence="2 3" key="1">
    <citation type="submission" date="2019-03" db="EMBL/GenBank/DDBJ databases">
        <title>Genomic Encyclopedia of Type Strains, Phase IV (KMG-IV): sequencing the most valuable type-strain genomes for metagenomic binning, comparative biology and taxonomic classification.</title>
        <authorList>
            <person name="Goeker M."/>
        </authorList>
    </citation>
    <scope>NUCLEOTIDE SEQUENCE [LARGE SCALE GENOMIC DNA]</scope>
    <source>
        <strain evidence="2 3">DSM 15969</strain>
    </source>
</reference>
<sequence length="112" mass="12095">MAISAVSAGQTSTGQVSSSNQSQIKALEKQKQQIQKEINDINQDKETTAEDKQKQIQVLQKQLQTIETQIQQLEQQSTAAAGSQPGNTSAAAVQQSTGSKQQLLRQTVDIEA</sequence>
<feature type="compositionally biased region" description="Polar residues" evidence="1">
    <location>
        <begin position="7"/>
        <end position="22"/>
    </location>
</feature>
<dbReference type="Proteomes" id="UP000295063">
    <property type="component" value="Unassembled WGS sequence"/>
</dbReference>
<evidence type="ECO:0000313" key="3">
    <source>
        <dbReference type="Proteomes" id="UP000295063"/>
    </source>
</evidence>
<keyword evidence="3" id="KW-1185">Reference proteome</keyword>
<dbReference type="RefSeq" id="WP_132081116.1">
    <property type="nucleotide sequence ID" value="NZ_SLUI01000008.1"/>
</dbReference>
<dbReference type="AlphaFoldDB" id="A0A4R1PZW1"/>
<feature type="region of interest" description="Disordered" evidence="1">
    <location>
        <begin position="1"/>
        <end position="28"/>
    </location>
</feature>
<dbReference type="EMBL" id="SLUI01000008">
    <property type="protein sequence ID" value="TCL36452.1"/>
    <property type="molecule type" value="Genomic_DNA"/>
</dbReference>
<comment type="caution">
    <text evidence="2">The sequence shown here is derived from an EMBL/GenBank/DDBJ whole genome shotgun (WGS) entry which is preliminary data.</text>
</comment>
<dbReference type="Pfam" id="PF14282">
    <property type="entry name" value="FlxA"/>
    <property type="match status" value="1"/>
</dbReference>
<accession>A0A4R1PZW1</accession>